<reference evidence="1 2" key="1">
    <citation type="submission" date="2015-11" db="EMBL/GenBank/DDBJ databases">
        <title>Genomic analysis of 38 Legionella species identifies large and diverse effector repertoires.</title>
        <authorList>
            <person name="Burstein D."/>
            <person name="Amaro F."/>
            <person name="Zusman T."/>
            <person name="Lifshitz Z."/>
            <person name="Cohen O."/>
            <person name="Gilbert J.A."/>
            <person name="Pupko T."/>
            <person name="Shuman H.A."/>
            <person name="Segal G."/>
        </authorList>
    </citation>
    <scope>NUCLEOTIDE SEQUENCE [LARGE SCALE GENOMIC DNA]</scope>
    <source>
        <strain evidence="1 2">Mt.St.Helens-4</strain>
    </source>
</reference>
<evidence type="ECO:0000313" key="1">
    <source>
        <dbReference type="EMBL" id="KTD58958.1"/>
    </source>
</evidence>
<gene>
    <name evidence="1" type="ORF">Lsai_0758</name>
</gene>
<dbReference type="RefSeq" id="WP_027271716.1">
    <property type="nucleotide sequence ID" value="NZ_CAAAJE010000023.1"/>
</dbReference>
<comment type="caution">
    <text evidence="1">The sequence shown here is derived from an EMBL/GenBank/DDBJ whole genome shotgun (WGS) entry which is preliminary data.</text>
</comment>
<dbReference type="OrthoDB" id="5638188at2"/>
<dbReference type="eggNOG" id="ENOG5030PX4">
    <property type="taxonomic scope" value="Bacteria"/>
</dbReference>
<accession>A0A0W0YQP1</accession>
<dbReference type="EMBL" id="LNYV01000011">
    <property type="protein sequence ID" value="KTD58958.1"/>
    <property type="molecule type" value="Genomic_DNA"/>
</dbReference>
<organism evidence="1 2">
    <name type="scientific">Legionella sainthelensi</name>
    <dbReference type="NCBI Taxonomy" id="28087"/>
    <lineage>
        <taxon>Bacteria</taxon>
        <taxon>Pseudomonadati</taxon>
        <taxon>Pseudomonadota</taxon>
        <taxon>Gammaproteobacteria</taxon>
        <taxon>Legionellales</taxon>
        <taxon>Legionellaceae</taxon>
        <taxon>Legionella</taxon>
    </lineage>
</organism>
<protein>
    <submittedName>
        <fullName evidence="1">Uncharacterized protein</fullName>
    </submittedName>
</protein>
<dbReference type="Proteomes" id="UP000054621">
    <property type="component" value="Unassembled WGS sequence"/>
</dbReference>
<dbReference type="AlphaFoldDB" id="A0A0W0YQP1"/>
<proteinExistence type="predicted"/>
<sequence length="127" mass="13818">MLGFFNQENRWRATMQVANGLVLALAAYEMINNPETIWENGFEIAIHALNIITFQGNDNALTSIGNAALNFSSLGAIYGWVASGGSSRPVMVNVADALLHVTNAVTSVCYRTDNTIKHEDTKQVPSM</sequence>
<name>A0A0W0YQP1_9GAMM</name>
<evidence type="ECO:0000313" key="2">
    <source>
        <dbReference type="Proteomes" id="UP000054621"/>
    </source>
</evidence>
<dbReference type="PATRIC" id="fig|28087.4.peg.810"/>